<dbReference type="InterPro" id="IPR016181">
    <property type="entry name" value="Acyl_CoA_acyltransferase"/>
</dbReference>
<sequence>MEFKIINNYDELCLLKREWDNLVNNIDNPQVFYKFSWIKAYLDKVDFKLKNNLKVILVYAKKELIAIFPFALDDKILRFITNKTVDYNNIYIRNDINKYNLIEKTIEYIYKEINFDGIELNNISGESELYIFIDILRNKENQKVILEDSVMAPTLINSENSKKKFRKKQLKDIDRRKRKLEKENNLSIEIGCDIDSILWDFICENHKKKWDNSVFNIKEYVDFYKEIICVMKDNIEASKLMINGKIVAAHFGFKDERKIYYYIPTYKEEFSSNAVGYILLKEIIDTYSDKDEFDFLRGNELYKFNWTDNVKMNFNLYSYKLNIKNLINYQKVYLKKSKFLRRILNK</sequence>
<gene>
    <name evidence="2" type="ORF">CJD_0604</name>
</gene>
<dbReference type="InterPro" id="IPR038740">
    <property type="entry name" value="BioF2-like_GNAT_dom"/>
</dbReference>
<dbReference type="Gene3D" id="3.40.630.30">
    <property type="match status" value="1"/>
</dbReference>
<dbReference type="Proteomes" id="UP000003188">
    <property type="component" value="Unassembled WGS sequence"/>
</dbReference>
<dbReference type="AlphaFoldDB" id="B1V202"/>
<evidence type="ECO:0000313" key="3">
    <source>
        <dbReference type="Proteomes" id="UP000003188"/>
    </source>
</evidence>
<protein>
    <recommendedName>
        <fullName evidence="1">BioF2-like acetyltransferase domain-containing protein</fullName>
    </recommendedName>
</protein>
<dbReference type="RefSeq" id="WP_003474507.1">
    <property type="nucleotide sequence ID" value="NZ_ABOO01000012.1"/>
</dbReference>
<organism evidence="2 3">
    <name type="scientific">Clostridium perfringens D str. JGS1721</name>
    <dbReference type="NCBI Taxonomy" id="488537"/>
    <lineage>
        <taxon>Bacteria</taxon>
        <taxon>Bacillati</taxon>
        <taxon>Bacillota</taxon>
        <taxon>Clostridia</taxon>
        <taxon>Eubacteriales</taxon>
        <taxon>Clostridiaceae</taxon>
        <taxon>Clostridium</taxon>
    </lineage>
</organism>
<dbReference type="EMBL" id="ABOO01000012">
    <property type="protein sequence ID" value="EDT72163.1"/>
    <property type="molecule type" value="Genomic_DNA"/>
</dbReference>
<comment type="caution">
    <text evidence="2">The sequence shown here is derived from an EMBL/GenBank/DDBJ whole genome shotgun (WGS) entry which is preliminary data.</text>
</comment>
<evidence type="ECO:0000259" key="1">
    <source>
        <dbReference type="Pfam" id="PF13480"/>
    </source>
</evidence>
<accession>B1V202</accession>
<reference evidence="2 3" key="1">
    <citation type="submission" date="2008-03" db="EMBL/GenBank/DDBJ databases">
        <authorList>
            <person name="Paulsen I."/>
            <person name="Sebastian Y."/>
        </authorList>
    </citation>
    <scope>NUCLEOTIDE SEQUENCE [LARGE SCALE GENOMIC DNA]</scope>
    <source>
        <strain evidence="3">D str. JGS1721</strain>
    </source>
</reference>
<proteinExistence type="predicted"/>
<feature type="domain" description="BioF2-like acetyltransferase" evidence="1">
    <location>
        <begin position="167"/>
        <end position="303"/>
    </location>
</feature>
<dbReference type="Pfam" id="PF13480">
    <property type="entry name" value="Acetyltransf_6"/>
    <property type="match status" value="1"/>
</dbReference>
<name>B1V202_CLOPF</name>
<evidence type="ECO:0000313" key="2">
    <source>
        <dbReference type="EMBL" id="EDT72163.1"/>
    </source>
</evidence>
<dbReference type="SUPFAM" id="SSF55729">
    <property type="entry name" value="Acyl-CoA N-acyltransferases (Nat)"/>
    <property type="match status" value="1"/>
</dbReference>